<feature type="domain" description="DnaB/C C-terminal" evidence="3">
    <location>
        <begin position="231"/>
        <end position="300"/>
    </location>
</feature>
<evidence type="ECO:0000256" key="2">
    <source>
        <dbReference type="SAM" id="MobiDB-lite"/>
    </source>
</evidence>
<dbReference type="SUPFAM" id="SSF158499">
    <property type="entry name" value="DnaD domain-like"/>
    <property type="match status" value="2"/>
</dbReference>
<name>A0A1M7H450_RUMFL</name>
<dbReference type="InterPro" id="IPR053162">
    <property type="entry name" value="DnaD"/>
</dbReference>
<dbReference type="InterPro" id="IPR006343">
    <property type="entry name" value="DnaB/C_C"/>
</dbReference>
<dbReference type="PANTHER" id="PTHR37293:SF6">
    <property type="entry name" value="DNA REPLICATION PROTEIN DNAD"/>
    <property type="match status" value="1"/>
</dbReference>
<dbReference type="Pfam" id="PF07261">
    <property type="entry name" value="DnaB_2"/>
    <property type="match status" value="2"/>
</dbReference>
<dbReference type="InterPro" id="IPR034829">
    <property type="entry name" value="DnaD-like_sf"/>
</dbReference>
<evidence type="ECO:0000313" key="5">
    <source>
        <dbReference type="Proteomes" id="UP000184394"/>
    </source>
</evidence>
<dbReference type="EMBL" id="FRCT01000002">
    <property type="protein sequence ID" value="SHM23341.1"/>
    <property type="molecule type" value="Genomic_DNA"/>
</dbReference>
<dbReference type="AlphaFoldDB" id="A0A1M7H450"/>
<accession>A0A1M7H450</accession>
<proteinExistence type="inferred from homology"/>
<dbReference type="PANTHER" id="PTHR37293">
    <property type="entry name" value="PHAGE REPLICATION PROTEIN-RELATED"/>
    <property type="match status" value="1"/>
</dbReference>
<evidence type="ECO:0000313" key="4">
    <source>
        <dbReference type="EMBL" id="SHM23341.1"/>
    </source>
</evidence>
<evidence type="ECO:0000259" key="3">
    <source>
        <dbReference type="Pfam" id="PF07261"/>
    </source>
</evidence>
<gene>
    <name evidence="4" type="ORF">SAMN04487860_102113</name>
</gene>
<dbReference type="InterPro" id="IPR017019">
    <property type="entry name" value="DNA_replication_prd_bac"/>
</dbReference>
<dbReference type="OrthoDB" id="1652900at2"/>
<dbReference type="PIRSF" id="PIRSF033722">
    <property type="entry name" value="DnaD_CA_C3587_prd"/>
    <property type="match status" value="1"/>
</dbReference>
<dbReference type="NCBIfam" id="TIGR01446">
    <property type="entry name" value="DnaD_dom"/>
    <property type="match status" value="2"/>
</dbReference>
<organism evidence="4 5">
    <name type="scientific">Ruminococcus flavefaciens</name>
    <dbReference type="NCBI Taxonomy" id="1265"/>
    <lineage>
        <taxon>Bacteria</taxon>
        <taxon>Bacillati</taxon>
        <taxon>Bacillota</taxon>
        <taxon>Clostridia</taxon>
        <taxon>Eubacteriales</taxon>
        <taxon>Oscillospiraceae</taxon>
        <taxon>Ruminococcus</taxon>
    </lineage>
</organism>
<dbReference type="Gene3D" id="1.10.10.630">
    <property type="entry name" value="DnaD domain-like"/>
    <property type="match status" value="2"/>
</dbReference>
<comment type="similarity">
    <text evidence="1">Belongs to the DnaB/DnaD family.</text>
</comment>
<dbReference type="Proteomes" id="UP000184394">
    <property type="component" value="Unassembled WGS sequence"/>
</dbReference>
<sequence>MEYKVNCGIWGAMFGVPVIVADNFLKLATGEQIKVLLYLLRCSGKNCTSEEISANTGVAVQVAEDAVLFWQQANVITPQGTISVANTTPLIMQPQPVEVPEAKTALAQVQTQPTPSKLPDHKINLSGGEIAEIMKNSQDIRDLFKIAESIVGTLKNSQMNSIIWMYDHLGLKKEVIIILLTYCASIKKTNTAYVEKIAFTWSENDINTMEAAQDEIQKRNTTRDYILSIMEKFEMNRRPTAKQAEFIEQWKNAGFKLELIHYAYEKTIEQINKLSFDYINKILLSWRDSGFMTVQDVKNAESDFRKNKKGTSSKKPENDTDMEEYESIINQFLY</sequence>
<dbReference type="RefSeq" id="WP_072948458.1">
    <property type="nucleotide sequence ID" value="NZ_FRCT01000002.1"/>
</dbReference>
<evidence type="ECO:0000256" key="1">
    <source>
        <dbReference type="ARBA" id="ARBA00093462"/>
    </source>
</evidence>
<feature type="domain" description="DnaB/C C-terminal" evidence="3">
    <location>
        <begin position="144"/>
        <end position="215"/>
    </location>
</feature>
<feature type="region of interest" description="Disordered" evidence="2">
    <location>
        <begin position="304"/>
        <end position="323"/>
    </location>
</feature>
<reference evidence="4 5" key="1">
    <citation type="submission" date="2016-11" db="EMBL/GenBank/DDBJ databases">
        <authorList>
            <person name="Jaros S."/>
            <person name="Januszkiewicz K."/>
            <person name="Wedrychowicz H."/>
        </authorList>
    </citation>
    <scope>NUCLEOTIDE SEQUENCE [LARGE SCALE GENOMIC DNA]</scope>
    <source>
        <strain evidence="4 5">Y1</strain>
    </source>
</reference>
<protein>
    <submittedName>
        <fullName evidence="4">DnaD and phage-associated domain-containing protein</fullName>
    </submittedName>
</protein>